<evidence type="ECO:0000256" key="10">
    <source>
        <dbReference type="ARBA" id="ARBA00023184"/>
    </source>
</evidence>
<evidence type="ECO:0000256" key="11">
    <source>
        <dbReference type="ARBA" id="ARBA00025270"/>
    </source>
</evidence>
<dbReference type="KEGG" id="vg:5758885"/>
<keyword evidence="4" id="KW-0813">Transport</keyword>
<sequence>MFSTSQLIVILIGLLFVLAYGLIGTSNNCVVLITGESVRIINCKFTGEFVEYAKTLKPAGSC</sequence>
<evidence type="ECO:0000256" key="3">
    <source>
        <dbReference type="ARBA" id="ARBA00013812"/>
    </source>
</evidence>
<comment type="function">
    <text evidence="11">Plays a role in viral cell-to-cell propagation, by facilitating genome transport to neighboring plant cells through plasmosdesmata. May induce the formation of granular vesicles derived from the Endoplasmic reticulum, which align on actin filaments.</text>
</comment>
<dbReference type="GO" id="GO:0044167">
    <property type="term" value="C:host cell endoplasmic reticulum membrane"/>
    <property type="evidence" value="ECO:0007669"/>
    <property type="project" value="UniProtKB-SubCell"/>
</dbReference>
<dbReference type="Proteomes" id="UP000208102">
    <property type="component" value="Segment"/>
</dbReference>
<evidence type="ECO:0000256" key="13">
    <source>
        <dbReference type="ARBA" id="ARBA00033148"/>
    </source>
</evidence>
<evidence type="ECO:0000256" key="6">
    <source>
        <dbReference type="ARBA" id="ARBA00022870"/>
    </source>
</evidence>
<dbReference type="GeneID" id="5758885"/>
<comment type="similarity">
    <text evidence="2">Belongs to the Tymovirales TGBp3 protein family.</text>
</comment>
<evidence type="ECO:0000256" key="8">
    <source>
        <dbReference type="ARBA" id="ARBA00023031"/>
    </source>
</evidence>
<keyword evidence="8" id="KW-0916">Viral movement protein</keyword>
<keyword evidence="10" id="KW-1038">Host endoplasmic reticulum</keyword>
<evidence type="ECO:0000256" key="2">
    <source>
        <dbReference type="ARBA" id="ARBA00010355"/>
    </source>
</evidence>
<dbReference type="OrthoDB" id="29091at10239"/>
<accession>A8II63</accession>
<proteinExistence type="inferred from homology"/>
<keyword evidence="6" id="KW-1043">Host membrane</keyword>
<dbReference type="RefSeq" id="YP_001552320.1">
    <property type="nucleotide sequence ID" value="NC_009991.1"/>
</dbReference>
<comment type="subcellular location">
    <subcellularLocation>
        <location evidence="1">Host endoplasmic reticulum membrane</location>
    </subcellularLocation>
</comment>
<organism evidence="14 15">
    <name type="scientific">Phlox virus B</name>
    <dbReference type="NCBI Taxonomy" id="475777"/>
    <lineage>
        <taxon>Viruses</taxon>
        <taxon>Riboviria</taxon>
        <taxon>Orthornavirae</taxon>
        <taxon>Kitrinoviricota</taxon>
        <taxon>Alsuviricetes</taxon>
        <taxon>Tymovirales</taxon>
        <taxon>Betaflexiviridae</taxon>
        <taxon>Quinvirinae</taxon>
        <taxon>Carlavirus</taxon>
        <taxon>Carlavirus betaphlocis</taxon>
    </lineage>
</organism>
<keyword evidence="5" id="KW-0812">Transmembrane</keyword>
<evidence type="ECO:0000256" key="12">
    <source>
        <dbReference type="ARBA" id="ARBA00030266"/>
    </source>
</evidence>
<dbReference type="Pfam" id="PF02495">
    <property type="entry name" value="TGBp3"/>
    <property type="match status" value="1"/>
</dbReference>
<reference evidence="14 15" key="1">
    <citation type="submission" date="2007-09" db="EMBL/GenBank/DDBJ databases">
        <title>Phlox Virus B, a Carlavirus from Phlox divaricata.</title>
        <authorList>
            <person name="Hammond J."/>
            <person name="Reinsel M.D."/>
        </authorList>
    </citation>
    <scope>NUCLEOTIDE SEQUENCE [LARGE SCALE GENOMIC DNA]</scope>
    <source>
        <strain evidence="14">WP</strain>
    </source>
</reference>
<evidence type="ECO:0000256" key="9">
    <source>
        <dbReference type="ARBA" id="ARBA00023136"/>
    </source>
</evidence>
<evidence type="ECO:0000256" key="5">
    <source>
        <dbReference type="ARBA" id="ARBA00022692"/>
    </source>
</evidence>
<evidence type="ECO:0000256" key="1">
    <source>
        <dbReference type="ARBA" id="ARBA00004625"/>
    </source>
</evidence>
<protein>
    <recommendedName>
        <fullName evidence="3">Movement protein TGBp3</fullName>
    </recommendedName>
    <alternativeName>
        <fullName evidence="12">7 kDa protein</fullName>
    </alternativeName>
    <alternativeName>
        <fullName evidence="13">Triple gene block 3 protein</fullName>
    </alternativeName>
</protein>
<dbReference type="EMBL" id="EU162589">
    <property type="protein sequence ID" value="ABW05095.1"/>
    <property type="molecule type" value="Genomic_RNA"/>
</dbReference>
<keyword evidence="9" id="KW-0472">Membrane</keyword>
<evidence type="ECO:0000313" key="14">
    <source>
        <dbReference type="EMBL" id="ABW05095.1"/>
    </source>
</evidence>
<evidence type="ECO:0000313" key="15">
    <source>
        <dbReference type="Proteomes" id="UP000208102"/>
    </source>
</evidence>
<evidence type="ECO:0000256" key="7">
    <source>
        <dbReference type="ARBA" id="ARBA00022989"/>
    </source>
</evidence>
<keyword evidence="7" id="KW-1133">Transmembrane helix</keyword>
<evidence type="ECO:0000256" key="4">
    <source>
        <dbReference type="ARBA" id="ARBA00022448"/>
    </source>
</evidence>
<dbReference type="InterPro" id="IPR003411">
    <property type="entry name" value="TGBp3"/>
</dbReference>
<dbReference type="GO" id="GO:0046740">
    <property type="term" value="P:transport of virus in host, cell to cell"/>
    <property type="evidence" value="ECO:0007669"/>
    <property type="project" value="UniProtKB-KW"/>
</dbReference>
<keyword evidence="15" id="KW-1185">Reference proteome</keyword>
<name>A8II63_9VIRU</name>